<dbReference type="GO" id="GO:0016301">
    <property type="term" value="F:kinase activity"/>
    <property type="evidence" value="ECO:0007669"/>
    <property type="project" value="UniProtKB-KW"/>
</dbReference>
<dbReference type="GO" id="GO:0009401">
    <property type="term" value="P:phosphoenolpyruvate-dependent sugar phosphotransferase system"/>
    <property type="evidence" value="ECO:0007669"/>
    <property type="project" value="InterPro"/>
</dbReference>
<dbReference type="GO" id="GO:0030295">
    <property type="term" value="F:protein kinase activator activity"/>
    <property type="evidence" value="ECO:0007669"/>
    <property type="project" value="TreeGrafter"/>
</dbReference>
<dbReference type="InterPro" id="IPR016152">
    <property type="entry name" value="PTrfase/Anion_transptr"/>
</dbReference>
<dbReference type="PROSITE" id="PS00372">
    <property type="entry name" value="PTS_EIIA_TYPE_2_HIS"/>
    <property type="match status" value="1"/>
</dbReference>
<evidence type="ECO:0000259" key="8">
    <source>
        <dbReference type="PROSITE" id="PS51094"/>
    </source>
</evidence>
<evidence type="ECO:0000313" key="10">
    <source>
        <dbReference type="Proteomes" id="UP000023464"/>
    </source>
</evidence>
<proteinExistence type="predicted"/>
<dbReference type="AlphaFoldDB" id="A0A022PMI0"/>
<evidence type="ECO:0000313" key="9">
    <source>
        <dbReference type="EMBL" id="EYU16714.1"/>
    </source>
</evidence>
<dbReference type="Proteomes" id="UP000023464">
    <property type="component" value="Unassembled WGS sequence"/>
</dbReference>
<dbReference type="InterPro" id="IPR051541">
    <property type="entry name" value="PTS_SugarTrans_NitroReg"/>
</dbReference>
<keyword evidence="10" id="KW-1185">Reference proteome</keyword>
<comment type="function">
    <text evidence="5">Seems to have a role in regulating nitrogen assimilation.</text>
</comment>
<dbReference type="InterPro" id="IPR002178">
    <property type="entry name" value="PTS_EIIA_type-2_dom"/>
</dbReference>
<comment type="subcellular location">
    <subcellularLocation>
        <location evidence="1">Cytoplasm</location>
    </subcellularLocation>
</comment>
<keyword evidence="2" id="KW-0963">Cytoplasm</keyword>
<evidence type="ECO:0000256" key="3">
    <source>
        <dbReference type="ARBA" id="ARBA00022679"/>
    </source>
</evidence>
<dbReference type="PROSITE" id="PS51094">
    <property type="entry name" value="PTS_EIIA_TYPE_2"/>
    <property type="match status" value="1"/>
</dbReference>
<dbReference type="InterPro" id="IPR006320">
    <property type="entry name" value="PTS_Nitro_regul"/>
</dbReference>
<dbReference type="PATRIC" id="fig|1393736.3.peg.625"/>
<evidence type="ECO:0000256" key="6">
    <source>
        <dbReference type="ARBA" id="ARBA00070328"/>
    </source>
</evidence>
<dbReference type="CDD" id="cd00211">
    <property type="entry name" value="PTS_IIA_fru"/>
    <property type="match status" value="1"/>
</dbReference>
<gene>
    <name evidence="9" type="ORF">BA1DRAFT_00624</name>
</gene>
<dbReference type="PANTHER" id="PTHR47738:SF1">
    <property type="entry name" value="NITROGEN REGULATORY PROTEIN"/>
    <property type="match status" value="1"/>
</dbReference>
<evidence type="ECO:0000256" key="7">
    <source>
        <dbReference type="ARBA" id="ARBA00082160"/>
    </source>
</evidence>
<accession>A0A022PMI0</accession>
<dbReference type="EMBL" id="JFGV01000007">
    <property type="protein sequence ID" value="EYU16714.1"/>
    <property type="molecule type" value="Genomic_DNA"/>
</dbReference>
<name>A0A022PMI0_9GAMM</name>
<dbReference type="GO" id="GO:0005737">
    <property type="term" value="C:cytoplasm"/>
    <property type="evidence" value="ECO:0007669"/>
    <property type="project" value="UniProtKB-SubCell"/>
</dbReference>
<dbReference type="Gene3D" id="3.40.930.10">
    <property type="entry name" value="Mannitol-specific EII, Chain A"/>
    <property type="match status" value="1"/>
</dbReference>
<evidence type="ECO:0000256" key="1">
    <source>
        <dbReference type="ARBA" id="ARBA00004496"/>
    </source>
</evidence>
<reference evidence="9 10" key="1">
    <citation type="submission" date="2014-03" db="EMBL/GenBank/DDBJ databases">
        <title>Draft Genome of Photorhabdus luminescens BA1, an Egyptian Isolate.</title>
        <authorList>
            <person name="Ghazal S."/>
            <person name="Hurst S.G.IV."/>
            <person name="Morris K."/>
            <person name="Thomas K."/>
            <person name="Tisa L.S."/>
        </authorList>
    </citation>
    <scope>NUCLEOTIDE SEQUENCE [LARGE SCALE GENOMIC DNA]</scope>
    <source>
        <strain evidence="9 10">BA1</strain>
    </source>
</reference>
<evidence type="ECO:0000256" key="4">
    <source>
        <dbReference type="ARBA" id="ARBA00022777"/>
    </source>
</evidence>
<keyword evidence="4" id="KW-0418">Kinase</keyword>
<dbReference type="GO" id="GO:0008982">
    <property type="term" value="F:protein-N(PI)-phosphohistidine-sugar phosphotransferase activity"/>
    <property type="evidence" value="ECO:0007669"/>
    <property type="project" value="InterPro"/>
</dbReference>
<feature type="domain" description="PTS EIIA type-2" evidence="8">
    <location>
        <begin position="11"/>
        <end position="155"/>
    </location>
</feature>
<dbReference type="SUPFAM" id="SSF55804">
    <property type="entry name" value="Phoshotransferase/anion transport protein"/>
    <property type="match status" value="1"/>
</dbReference>
<dbReference type="PANTHER" id="PTHR47738">
    <property type="entry name" value="PTS SYSTEM FRUCTOSE-LIKE EIIA COMPONENT-RELATED"/>
    <property type="match status" value="1"/>
</dbReference>
<dbReference type="NCBIfam" id="NF008145">
    <property type="entry name" value="PRK10896.1"/>
    <property type="match status" value="1"/>
</dbReference>
<dbReference type="Pfam" id="PF00359">
    <property type="entry name" value="PTS_EIIA_2"/>
    <property type="match status" value="1"/>
</dbReference>
<comment type="caution">
    <text evidence="9">The sequence shown here is derived from an EMBL/GenBank/DDBJ whole genome shotgun (WGS) entry which is preliminary data.</text>
</comment>
<sequence length="155" mass="16962">MNNQADLLLSSVLSLACTRNNVHCSSKKRALEIISELASQQLKLPENVVFEAILTREKVGTTGIGSGIAIPHGKLDAESSDQAVGVFLNLEQPIAFDAIDNQPVDLLFALLVPNDQCQTHLHTLSLIAKRLADKNLCRRLRSAQSDEELYSIITE</sequence>
<evidence type="ECO:0000256" key="5">
    <source>
        <dbReference type="ARBA" id="ARBA00060266"/>
    </source>
</evidence>
<evidence type="ECO:0000256" key="2">
    <source>
        <dbReference type="ARBA" id="ARBA00022490"/>
    </source>
</evidence>
<protein>
    <recommendedName>
        <fullName evidence="6">Nitrogen regulatory protein</fullName>
    </recommendedName>
    <alternativeName>
        <fullName evidence="7">Enzyme IIA-NTR</fullName>
    </alternativeName>
</protein>
<dbReference type="RefSeq" id="WP_036775990.1">
    <property type="nucleotide sequence ID" value="NZ_CAWLTM010000108.1"/>
</dbReference>
<organism evidence="9 10">
    <name type="scientific">Photorhabdus aegyptia</name>
    <dbReference type="NCBI Taxonomy" id="2805098"/>
    <lineage>
        <taxon>Bacteria</taxon>
        <taxon>Pseudomonadati</taxon>
        <taxon>Pseudomonadota</taxon>
        <taxon>Gammaproteobacteria</taxon>
        <taxon>Enterobacterales</taxon>
        <taxon>Morganellaceae</taxon>
        <taxon>Photorhabdus</taxon>
    </lineage>
</organism>
<keyword evidence="3 9" id="KW-0808">Transferase</keyword>
<dbReference type="FunFam" id="3.40.930.10:FF:000003">
    <property type="entry name" value="PTS IIA-like nitrogen regulatory protein PtsN"/>
    <property type="match status" value="1"/>
</dbReference>
<dbReference type="NCBIfam" id="TIGR01419">
    <property type="entry name" value="nitro_reg_IIA"/>
    <property type="match status" value="1"/>
</dbReference>